<sequence>GGPALVWAQRGKGWSLAVAGQPTARDGFPLRDSKCLIQLLKAVQKDNWTPTNSEHFTKESFSTGLEDEH</sequence>
<dbReference type="Proteomes" id="UP000308365">
    <property type="component" value="Unassembled WGS sequence"/>
</dbReference>
<name>A0A4U1F0H3_MONMO</name>
<feature type="non-terminal residue" evidence="2">
    <location>
        <position position="1"/>
    </location>
</feature>
<evidence type="ECO:0000313" key="3">
    <source>
        <dbReference type="Proteomes" id="UP000308365"/>
    </source>
</evidence>
<dbReference type="EMBL" id="RWIC01000588">
    <property type="protein sequence ID" value="TKC42006.1"/>
    <property type="molecule type" value="Genomic_DNA"/>
</dbReference>
<comment type="caution">
    <text evidence="2">The sequence shown here is derived from an EMBL/GenBank/DDBJ whole genome shotgun (WGS) entry which is preliminary data.</text>
</comment>
<organism evidence="2 3">
    <name type="scientific">Monodon monoceros</name>
    <name type="common">Narwhal</name>
    <name type="synonym">Ceratodon monodon</name>
    <dbReference type="NCBI Taxonomy" id="40151"/>
    <lineage>
        <taxon>Eukaryota</taxon>
        <taxon>Metazoa</taxon>
        <taxon>Chordata</taxon>
        <taxon>Craniata</taxon>
        <taxon>Vertebrata</taxon>
        <taxon>Euteleostomi</taxon>
        <taxon>Mammalia</taxon>
        <taxon>Eutheria</taxon>
        <taxon>Laurasiatheria</taxon>
        <taxon>Artiodactyla</taxon>
        <taxon>Whippomorpha</taxon>
        <taxon>Cetacea</taxon>
        <taxon>Odontoceti</taxon>
        <taxon>Monodontidae</taxon>
        <taxon>Monodon</taxon>
    </lineage>
</organism>
<reference evidence="3" key="1">
    <citation type="journal article" date="2019" name="IScience">
        <title>Narwhal Genome Reveals Long-Term Low Genetic Diversity despite Current Large Abundance Size.</title>
        <authorList>
            <person name="Westbury M.V."/>
            <person name="Petersen B."/>
            <person name="Garde E."/>
            <person name="Heide-Jorgensen M.P."/>
            <person name="Lorenzen E.D."/>
        </authorList>
    </citation>
    <scope>NUCLEOTIDE SEQUENCE [LARGE SCALE GENOMIC DNA]</scope>
</reference>
<feature type="region of interest" description="Disordered" evidence="1">
    <location>
        <begin position="49"/>
        <end position="69"/>
    </location>
</feature>
<evidence type="ECO:0000256" key="1">
    <source>
        <dbReference type="SAM" id="MobiDB-lite"/>
    </source>
</evidence>
<evidence type="ECO:0000313" key="2">
    <source>
        <dbReference type="EMBL" id="TKC42006.1"/>
    </source>
</evidence>
<protein>
    <submittedName>
        <fullName evidence="2">Uncharacterized protein</fullName>
    </submittedName>
</protein>
<accession>A0A4U1F0H3</accession>
<feature type="compositionally biased region" description="Polar residues" evidence="1">
    <location>
        <begin position="49"/>
        <end position="63"/>
    </location>
</feature>
<proteinExistence type="predicted"/>
<dbReference type="AlphaFoldDB" id="A0A4U1F0H3"/>
<gene>
    <name evidence="2" type="ORF">EI555_019660</name>
</gene>